<dbReference type="InterPro" id="IPR017853">
    <property type="entry name" value="GH"/>
</dbReference>
<dbReference type="Gene3D" id="3.20.20.80">
    <property type="entry name" value="Glycosidases"/>
    <property type="match status" value="1"/>
</dbReference>
<dbReference type="InterPro" id="IPR013780">
    <property type="entry name" value="Glyco_hydro_b"/>
</dbReference>
<sequence length="276" mass="29710">MIAHGDELGRTQQGNNNVYCQDNELSWIDWDLDDADAALLEFTRMLVKLRREHPILRRRRFFVGRGLEKVADASHLEPATVELRPPDGTSTRPSLSPADDSPPQVAASAVGPDATARSSAESGPTAPGRTAKPGATAKAGSPAATAEPDGPDETSAADETPEVLPDIEWFDITGDRMDAVDWNNSYARSVMVFLNGDVISERDARGVPIVDDSFLMLLNAHYESLDFVLPAQEYGTTWTVVLDTDHSVEPGDELAAGDTLTAEGRSVVVLTRDPAA</sequence>
<dbReference type="PANTHER" id="PTHR43002">
    <property type="entry name" value="GLYCOGEN DEBRANCHING ENZYME"/>
    <property type="match status" value="1"/>
</dbReference>
<evidence type="ECO:0008006" key="4">
    <source>
        <dbReference type="Google" id="ProtNLM"/>
    </source>
</evidence>
<dbReference type="EMBL" id="AP027729">
    <property type="protein sequence ID" value="BDZ43408.1"/>
    <property type="molecule type" value="Genomic_DNA"/>
</dbReference>
<dbReference type="Proteomes" id="UP001321475">
    <property type="component" value="Chromosome"/>
</dbReference>
<feature type="compositionally biased region" description="Low complexity" evidence="1">
    <location>
        <begin position="131"/>
        <end position="146"/>
    </location>
</feature>
<reference evidence="3" key="1">
    <citation type="journal article" date="2019" name="Int. J. Syst. Evol. Microbiol.">
        <title>The Global Catalogue of Microorganisms (GCM) 10K type strain sequencing project: providing services to taxonomists for standard genome sequencing and annotation.</title>
        <authorList>
            <consortium name="The Broad Institute Genomics Platform"/>
            <consortium name="The Broad Institute Genome Sequencing Center for Infectious Disease"/>
            <person name="Wu L."/>
            <person name="Ma J."/>
        </authorList>
    </citation>
    <scope>NUCLEOTIDE SEQUENCE [LARGE SCALE GENOMIC DNA]</scope>
    <source>
        <strain evidence="3">NBRC 108565</strain>
    </source>
</reference>
<dbReference type="Gene3D" id="2.60.40.1180">
    <property type="entry name" value="Golgi alpha-mannosidase II"/>
    <property type="match status" value="1"/>
</dbReference>
<proteinExistence type="predicted"/>
<dbReference type="SUPFAM" id="SSF51011">
    <property type="entry name" value="Glycosyl hydrolase domain"/>
    <property type="match status" value="1"/>
</dbReference>
<evidence type="ECO:0000313" key="2">
    <source>
        <dbReference type="EMBL" id="BDZ43408.1"/>
    </source>
</evidence>
<organism evidence="2 3">
    <name type="scientific">Paraoerskovia sediminicola</name>
    <dbReference type="NCBI Taxonomy" id="1138587"/>
    <lineage>
        <taxon>Bacteria</taxon>
        <taxon>Bacillati</taxon>
        <taxon>Actinomycetota</taxon>
        <taxon>Actinomycetes</taxon>
        <taxon>Micrococcales</taxon>
        <taxon>Cellulomonadaceae</taxon>
        <taxon>Paraoerskovia</taxon>
    </lineage>
</organism>
<evidence type="ECO:0000256" key="1">
    <source>
        <dbReference type="SAM" id="MobiDB-lite"/>
    </source>
</evidence>
<name>A0ABN6XER8_9CELL</name>
<accession>A0ABN6XER8</accession>
<feature type="region of interest" description="Disordered" evidence="1">
    <location>
        <begin position="77"/>
        <end position="164"/>
    </location>
</feature>
<evidence type="ECO:0000313" key="3">
    <source>
        <dbReference type="Proteomes" id="UP001321475"/>
    </source>
</evidence>
<keyword evidence="3" id="KW-1185">Reference proteome</keyword>
<feature type="compositionally biased region" description="Acidic residues" evidence="1">
    <location>
        <begin position="149"/>
        <end position="161"/>
    </location>
</feature>
<protein>
    <recommendedName>
        <fullName evidence="4">Glycogen debranching enzyme GlgX</fullName>
    </recommendedName>
</protein>
<gene>
    <name evidence="2" type="ORF">GCM10025865_27070</name>
</gene>
<dbReference type="SUPFAM" id="SSF51445">
    <property type="entry name" value="(Trans)glycosidases"/>
    <property type="match status" value="1"/>
</dbReference>